<dbReference type="EMBL" id="JAUDCK010000043">
    <property type="protein sequence ID" value="MDM8196627.1"/>
    <property type="molecule type" value="Genomic_DNA"/>
</dbReference>
<dbReference type="PROSITE" id="PS50056">
    <property type="entry name" value="TYR_PHOSPHATASE_2"/>
    <property type="match status" value="1"/>
</dbReference>
<feature type="domain" description="Tyrosine specific protein phosphatases" evidence="1">
    <location>
        <begin position="107"/>
        <end position="189"/>
    </location>
</feature>
<dbReference type="InterPro" id="IPR029021">
    <property type="entry name" value="Prot-tyrosine_phosphatase-like"/>
</dbReference>
<dbReference type="Gene3D" id="3.90.190.10">
    <property type="entry name" value="Protein tyrosine phosphatase superfamily"/>
    <property type="match status" value="1"/>
</dbReference>
<organism evidence="2 3">
    <name type="scientific">Massilimicrobiota timonensis</name>
    <dbReference type="NCBI Taxonomy" id="1776392"/>
    <lineage>
        <taxon>Bacteria</taxon>
        <taxon>Bacillati</taxon>
        <taxon>Bacillota</taxon>
        <taxon>Erysipelotrichia</taxon>
        <taxon>Erysipelotrichales</taxon>
        <taxon>Erysipelotrichaceae</taxon>
        <taxon>Massilimicrobiota</taxon>
    </lineage>
</organism>
<dbReference type="Pfam" id="PF13350">
    <property type="entry name" value="Y_phosphatase3"/>
    <property type="match status" value="1"/>
</dbReference>
<sequence>MEDLNIKNFRDIKGYVTREGLIMKPNMIYRGAPLNGLSDKEKNFLEQELNVKHIIDFRDEQEAMMMPDCCFENITYKRIGALIGPTMQQGFDFGKLLQGDMTKRKLYSLLNYIEDGYKYMAFNNPAYHCLFSELLKNDGGVYFHCSAGKDRTGVAAFLIMMALDINEDDAISEYLLSNEYLKESNDHLCDQLHIPMSLKKECEPLLYVQKSFIDLTIQSIKNKYQNYDEFFFKEYQLDRQTREKLKKIYCE</sequence>
<dbReference type="EC" id="3.1.3.48" evidence="2"/>
<dbReference type="InterPro" id="IPR000387">
    <property type="entry name" value="Tyr_Pase_dom"/>
</dbReference>
<dbReference type="RefSeq" id="WP_289528114.1">
    <property type="nucleotide sequence ID" value="NZ_JAUDCK010000043.1"/>
</dbReference>
<protein>
    <submittedName>
        <fullName evidence="2">Tyrosine-protein phosphatase</fullName>
        <ecNumber evidence="2">3.1.3.48</ecNumber>
    </submittedName>
</protein>
<evidence type="ECO:0000259" key="1">
    <source>
        <dbReference type="PROSITE" id="PS50056"/>
    </source>
</evidence>
<proteinExistence type="predicted"/>
<evidence type="ECO:0000313" key="2">
    <source>
        <dbReference type="EMBL" id="MDM8196627.1"/>
    </source>
</evidence>
<dbReference type="PROSITE" id="PS00383">
    <property type="entry name" value="TYR_PHOSPHATASE_1"/>
    <property type="match status" value="1"/>
</dbReference>
<reference evidence="3" key="1">
    <citation type="submission" date="2023-06" db="EMBL/GenBank/DDBJ databases">
        <title>Identification and characterization of horizontal gene transfer across gut microbiota members of farm animals based on homology search.</title>
        <authorList>
            <person name="Zeman M."/>
            <person name="Kubasova T."/>
            <person name="Jahodarova E."/>
            <person name="Nykrynova M."/>
            <person name="Rychlik I."/>
        </authorList>
    </citation>
    <scope>NUCLEOTIDE SEQUENCE [LARGE SCALE GENOMIC DNA]</scope>
    <source>
        <strain evidence="3">ET341</strain>
    </source>
</reference>
<dbReference type="GO" id="GO:0004725">
    <property type="term" value="F:protein tyrosine phosphatase activity"/>
    <property type="evidence" value="ECO:0007669"/>
    <property type="project" value="UniProtKB-EC"/>
</dbReference>
<dbReference type="InterPro" id="IPR016130">
    <property type="entry name" value="Tyr_Pase_AS"/>
</dbReference>
<keyword evidence="3" id="KW-1185">Reference proteome</keyword>
<dbReference type="InterPro" id="IPR026893">
    <property type="entry name" value="Tyr/Ser_Pase_IphP-type"/>
</dbReference>
<comment type="caution">
    <text evidence="2">The sequence shown here is derived from an EMBL/GenBank/DDBJ whole genome shotgun (WGS) entry which is preliminary data.</text>
</comment>
<reference evidence="2 3" key="2">
    <citation type="submission" date="2023-06" db="EMBL/GenBank/DDBJ databases">
        <authorList>
            <person name="Zeman M."/>
            <person name="Kubasova T."/>
            <person name="Jahodarova E."/>
            <person name="Nykrynova M."/>
            <person name="Rychlik I."/>
        </authorList>
    </citation>
    <scope>NUCLEOTIDE SEQUENCE [LARGE SCALE GENOMIC DNA]</scope>
    <source>
        <strain evidence="2 3">ET341</strain>
    </source>
</reference>
<gene>
    <name evidence="2" type="ORF">QUV98_09900</name>
</gene>
<keyword evidence="2" id="KW-0378">Hydrolase</keyword>
<name>A0ABT7UKF2_9FIRM</name>
<dbReference type="Proteomes" id="UP001529275">
    <property type="component" value="Unassembled WGS sequence"/>
</dbReference>
<dbReference type="SUPFAM" id="SSF52799">
    <property type="entry name" value="(Phosphotyrosine protein) phosphatases II"/>
    <property type="match status" value="1"/>
</dbReference>
<accession>A0ABT7UKF2</accession>
<evidence type="ECO:0000313" key="3">
    <source>
        <dbReference type="Proteomes" id="UP001529275"/>
    </source>
</evidence>